<protein>
    <submittedName>
        <fullName evidence="1">Uncharacterized protein</fullName>
    </submittedName>
</protein>
<proteinExistence type="predicted"/>
<organism evidence="1 2">
    <name type="scientific">Pelatocladus maniniholoensis HA4357-MV3</name>
    <dbReference type="NCBI Taxonomy" id="1117104"/>
    <lineage>
        <taxon>Bacteria</taxon>
        <taxon>Bacillati</taxon>
        <taxon>Cyanobacteriota</taxon>
        <taxon>Cyanophyceae</taxon>
        <taxon>Nostocales</taxon>
        <taxon>Nostocaceae</taxon>
        <taxon>Pelatocladus</taxon>
    </lineage>
</organism>
<reference evidence="1" key="2">
    <citation type="journal article" date="2022" name="Microbiol. Resour. Announc.">
        <title>Metagenome Sequencing to Explore Phylogenomics of Terrestrial Cyanobacteria.</title>
        <authorList>
            <person name="Ward R.D."/>
            <person name="Stajich J.E."/>
            <person name="Johansen J.R."/>
            <person name="Huntemann M."/>
            <person name="Clum A."/>
            <person name="Foster B."/>
            <person name="Foster B."/>
            <person name="Roux S."/>
            <person name="Palaniappan K."/>
            <person name="Varghese N."/>
            <person name="Mukherjee S."/>
            <person name="Reddy T.B.K."/>
            <person name="Daum C."/>
            <person name="Copeland A."/>
            <person name="Chen I.A."/>
            <person name="Ivanova N.N."/>
            <person name="Kyrpides N.C."/>
            <person name="Shapiro N."/>
            <person name="Eloe-Fadrosh E.A."/>
            <person name="Pietrasiak N."/>
        </authorList>
    </citation>
    <scope>NUCLEOTIDE SEQUENCE</scope>
    <source>
        <strain evidence="1">HA4357-MV3</strain>
    </source>
</reference>
<reference evidence="1" key="1">
    <citation type="submission" date="2021-05" db="EMBL/GenBank/DDBJ databases">
        <authorList>
            <person name="Pietrasiak N."/>
            <person name="Ward R."/>
            <person name="Stajich J.E."/>
            <person name="Kurbessoian T."/>
        </authorList>
    </citation>
    <scope>NUCLEOTIDE SEQUENCE</scope>
    <source>
        <strain evidence="1">HA4357-MV3</strain>
    </source>
</reference>
<evidence type="ECO:0000313" key="1">
    <source>
        <dbReference type="EMBL" id="MBW4434494.1"/>
    </source>
</evidence>
<dbReference type="EMBL" id="JAHHHW010000132">
    <property type="protein sequence ID" value="MBW4434494.1"/>
    <property type="molecule type" value="Genomic_DNA"/>
</dbReference>
<accession>A0A9E3HBE5</accession>
<dbReference type="AlphaFoldDB" id="A0A9E3HBE5"/>
<gene>
    <name evidence="1" type="ORF">KME28_22950</name>
</gene>
<name>A0A9E3HBE5_9NOST</name>
<sequence length="62" mass="6977">MLERGLYHFSVAYDLGKATDPVKYFAAKENQDLGVVKVLRKPVPKLNLSPFPQLPLTTVQFS</sequence>
<evidence type="ECO:0000313" key="2">
    <source>
        <dbReference type="Proteomes" id="UP000813215"/>
    </source>
</evidence>
<dbReference type="Proteomes" id="UP000813215">
    <property type="component" value="Unassembled WGS sequence"/>
</dbReference>
<comment type="caution">
    <text evidence="1">The sequence shown here is derived from an EMBL/GenBank/DDBJ whole genome shotgun (WGS) entry which is preliminary data.</text>
</comment>